<evidence type="ECO:0000313" key="3">
    <source>
        <dbReference type="Proteomes" id="UP000283523"/>
    </source>
</evidence>
<name>A0A418M201_9BACT</name>
<evidence type="ECO:0000256" key="1">
    <source>
        <dbReference type="SAM" id="SignalP"/>
    </source>
</evidence>
<dbReference type="Proteomes" id="UP000283523">
    <property type="component" value="Unassembled WGS sequence"/>
</dbReference>
<reference evidence="2 3" key="1">
    <citation type="submission" date="2018-08" db="EMBL/GenBank/DDBJ databases">
        <title>Fibrisoma montanum sp. nov., isolated from Danxia mountain soil.</title>
        <authorList>
            <person name="Huang Y."/>
        </authorList>
    </citation>
    <scope>NUCLEOTIDE SEQUENCE [LARGE SCALE GENOMIC DNA]</scope>
    <source>
        <strain evidence="2 3">HYT19</strain>
    </source>
</reference>
<dbReference type="InterPro" id="IPR043741">
    <property type="entry name" value="DUF5686"/>
</dbReference>
<keyword evidence="2" id="KW-0121">Carboxypeptidase</keyword>
<dbReference type="GO" id="GO:0004180">
    <property type="term" value="F:carboxypeptidase activity"/>
    <property type="evidence" value="ECO:0007669"/>
    <property type="project" value="UniProtKB-KW"/>
</dbReference>
<protein>
    <submittedName>
        <fullName evidence="2">Carboxypeptidase-like regulatory domain-containing protein</fullName>
    </submittedName>
</protein>
<accession>A0A418M201</accession>
<proteinExistence type="predicted"/>
<dbReference type="Pfam" id="PF13715">
    <property type="entry name" value="CarbopepD_reg_2"/>
    <property type="match status" value="1"/>
</dbReference>
<keyword evidence="2" id="KW-0645">Protease</keyword>
<feature type="chain" id="PRO_5019427488" evidence="1">
    <location>
        <begin position="24"/>
        <end position="853"/>
    </location>
</feature>
<dbReference type="RefSeq" id="WP_119669982.1">
    <property type="nucleotide sequence ID" value="NZ_QXED01000007.1"/>
</dbReference>
<dbReference type="EMBL" id="QXED01000007">
    <property type="protein sequence ID" value="RIV19696.1"/>
    <property type="molecule type" value="Genomic_DNA"/>
</dbReference>
<dbReference type="SUPFAM" id="SSF49464">
    <property type="entry name" value="Carboxypeptidase regulatory domain-like"/>
    <property type="match status" value="1"/>
</dbReference>
<keyword evidence="3" id="KW-1185">Reference proteome</keyword>
<dbReference type="AlphaFoldDB" id="A0A418M201"/>
<gene>
    <name evidence="2" type="ORF">DYU11_22465</name>
</gene>
<evidence type="ECO:0000313" key="2">
    <source>
        <dbReference type="EMBL" id="RIV19696.1"/>
    </source>
</evidence>
<organism evidence="2 3">
    <name type="scientific">Fibrisoma montanum</name>
    <dbReference type="NCBI Taxonomy" id="2305895"/>
    <lineage>
        <taxon>Bacteria</taxon>
        <taxon>Pseudomonadati</taxon>
        <taxon>Bacteroidota</taxon>
        <taxon>Cytophagia</taxon>
        <taxon>Cytophagales</taxon>
        <taxon>Spirosomataceae</taxon>
        <taxon>Fibrisoma</taxon>
    </lineage>
</organism>
<dbReference type="OrthoDB" id="983143at2"/>
<dbReference type="InterPro" id="IPR008969">
    <property type="entry name" value="CarboxyPept-like_regulatory"/>
</dbReference>
<sequence length="853" mass="95836">MKHACFILFLFSFWLGIALPAQSQLTVTGRITEAATGQPIPFANVAVAGKPIGTQADPDGRYQLILRQPADTLLVSAMGFQAAKLAIDPTKPTQTVDISLAAATATLGEVTVRAGENPAYRVLRLVNDRRKQNDYRRANAYEYQAYSQLAISITDMARPFRERRAVRAVLDALKQKQAPGTVVPDSAMVLPVFMSESVSKLYGRREPQRQKEHILKTNINSVGLTDDSFVALFTGAGFSTINFYQNAVGIFNKEFMSPLADNGRGAYRYFLADTAQIGQHTCFGIDFDPRNPRDLVMQGRVWIDTVSYALVQIDATIGPQANLNYINQVQIEQSYELLGDSLKAWLPERTHVVVSVGEVVKNTFGATVDYLTTVQEAVVGQPKPAGFYEPEIETAEDRNESSDQYWQTARQHSLGADSTRNVAFQAMLDTVRSVPLVKAYTRAAAFLSNGGFLSVGKSVQVGSLFSGWAYNNIEGHRLRIGARTTNLFSRRWLLAGYVAYGTRDKVWKSGWEVHYIPTRKPLTMISLRSSYDLEQLGLRTEDVADNPFLTYVNRFGHWPRAYYQEETSLSVQRDVARAFTQTIGVRERTFRPTFPFAFRMPVDDTTLPTPSVGYVTDEVFLETRYAPGRLPSRRVNSRRIRRRAGETAPIVTLRYTHGWYHPDNNRAQVASYDKWQFDWSHQLRWGVLGRMQYTVQAGYTPSAVPYPLLQVHLGNPTPVYNRNAYNLMNPAEFVSDRYVSVAAEHKFEGALTNRLPLIRRWNWRTFVEGKVLWGSLSAQNRRILAAYDPAGQPIAPIRSLGSPAGRNVPYVEVGYGVENVFRLLRIEALHRLTYRDVPQATTFAVKVSAQVGL</sequence>
<dbReference type="Gene3D" id="2.60.40.1120">
    <property type="entry name" value="Carboxypeptidase-like, regulatory domain"/>
    <property type="match status" value="1"/>
</dbReference>
<dbReference type="Pfam" id="PF18939">
    <property type="entry name" value="DUF5686"/>
    <property type="match status" value="1"/>
</dbReference>
<feature type="signal peptide" evidence="1">
    <location>
        <begin position="1"/>
        <end position="23"/>
    </location>
</feature>
<keyword evidence="1" id="KW-0732">Signal</keyword>
<keyword evidence="2" id="KW-0378">Hydrolase</keyword>
<comment type="caution">
    <text evidence="2">The sequence shown here is derived from an EMBL/GenBank/DDBJ whole genome shotgun (WGS) entry which is preliminary data.</text>
</comment>